<dbReference type="PANTHER" id="PTHR33498">
    <property type="entry name" value="TRANSPOSASE FOR INSERTION SEQUENCE ELEMENT IS1557"/>
    <property type="match status" value="1"/>
</dbReference>
<protein>
    <submittedName>
        <fullName evidence="2">Transposase</fullName>
    </submittedName>
</protein>
<organism evidence="2 3">
    <name type="scientific">Brevibacterium sandarakinum</name>
    <dbReference type="NCBI Taxonomy" id="629680"/>
    <lineage>
        <taxon>Bacteria</taxon>
        <taxon>Bacillati</taxon>
        <taxon>Actinomycetota</taxon>
        <taxon>Actinomycetes</taxon>
        <taxon>Micrococcales</taxon>
        <taxon>Brevibacteriaceae</taxon>
        <taxon>Brevibacterium</taxon>
    </lineage>
</organism>
<name>A0A1H1WP97_BRESA</name>
<reference evidence="2" key="1">
    <citation type="submission" date="2016-10" db="EMBL/GenBank/DDBJ databases">
        <authorList>
            <person name="Varghese N."/>
            <person name="Submissions S."/>
        </authorList>
    </citation>
    <scope>NUCLEOTIDE SEQUENCE [LARGE SCALE GENOMIC DNA]</scope>
    <source>
        <strain evidence="2">DSM 22082</strain>
    </source>
</reference>
<sequence>MSDATPPAGFGRLDLTAFARLDGLGLSVTGQRLEPDRAVLACRVVEPDQWCRRCGSEGAARDTVIRRLAHEPLGWRPAVLEVVVRRYRCADCGHVWRQDTSAAAEPRAKLSRTGLRWALEGSVVAHLTVARVAEGLGVAWDTATNAVLAEGKRLLINDPTRFEGVKVIGVDEHVWRHTRRGDKYVTVIIDLTPVRDGAGPARLLDMVEGRSKAAFKTWLADREDAFRDAVEVVAMDGFTGFKTAAAEEIPVAVTVMDPFHVVRLAGDALDRCRRRVQLAIHGHRGFREDTLYKSRRTLHTGADLLTDKQRDRLRALFVDDAHVEVEAAWGVYQRMIAAYRHEDRQRGRELMEKLITDLSAGVPKVLTELTTLDRTLKKRAADVLAYFERPGTSNGPTEALNGRLEHLRGSALGFRNLTNYIARSLHMPGATLFVSNHSRQRPSRTASAWGPLLRLVQA</sequence>
<dbReference type="InterPro" id="IPR002560">
    <property type="entry name" value="Transposase_DDE"/>
</dbReference>
<accession>A0A1H1WP97</accession>
<dbReference type="RefSeq" id="WP_231938889.1">
    <property type="nucleotide sequence ID" value="NZ_LT629739.1"/>
</dbReference>
<dbReference type="PANTHER" id="PTHR33498:SF1">
    <property type="entry name" value="TRANSPOSASE FOR INSERTION SEQUENCE ELEMENT IS1557"/>
    <property type="match status" value="1"/>
</dbReference>
<dbReference type="SUPFAM" id="SSF57783">
    <property type="entry name" value="Zinc beta-ribbon"/>
    <property type="match status" value="1"/>
</dbReference>
<gene>
    <name evidence="2" type="ORF">SAMN04489751_3416</name>
</gene>
<evidence type="ECO:0000313" key="3">
    <source>
        <dbReference type="Proteomes" id="UP000199700"/>
    </source>
</evidence>
<keyword evidence="3" id="KW-1185">Reference proteome</keyword>
<dbReference type="InterPro" id="IPR047951">
    <property type="entry name" value="Transpos_ISL3"/>
</dbReference>
<dbReference type="EMBL" id="LT629739">
    <property type="protein sequence ID" value="SDS98186.1"/>
    <property type="molecule type" value="Genomic_DNA"/>
</dbReference>
<evidence type="ECO:0000259" key="1">
    <source>
        <dbReference type="Pfam" id="PF01610"/>
    </source>
</evidence>
<dbReference type="Proteomes" id="UP000199700">
    <property type="component" value="Chromosome"/>
</dbReference>
<proteinExistence type="predicted"/>
<dbReference type="STRING" id="629680.SAMN04489751_3416"/>
<dbReference type="NCBIfam" id="NF033550">
    <property type="entry name" value="transpos_ISL3"/>
    <property type="match status" value="1"/>
</dbReference>
<dbReference type="Pfam" id="PF01610">
    <property type="entry name" value="DDE_Tnp_ISL3"/>
    <property type="match status" value="1"/>
</dbReference>
<dbReference type="AlphaFoldDB" id="A0A1H1WP97"/>
<feature type="domain" description="Transposase IS204/IS1001/IS1096/IS1165 DDE" evidence="1">
    <location>
        <begin position="168"/>
        <end position="423"/>
    </location>
</feature>
<evidence type="ECO:0000313" key="2">
    <source>
        <dbReference type="EMBL" id="SDS98186.1"/>
    </source>
</evidence>